<reference evidence="2 3" key="1">
    <citation type="submission" date="2018-02" db="EMBL/GenBank/DDBJ databases">
        <title>Draft genome of wild Prunus yedoensis var. nudiflora.</title>
        <authorList>
            <person name="Baek S."/>
            <person name="Kim J.-H."/>
            <person name="Choi K."/>
            <person name="Kim G.-B."/>
            <person name="Cho A."/>
            <person name="Jang H."/>
            <person name="Shin C.-H."/>
            <person name="Yu H.-J."/>
            <person name="Mun J.-H."/>
        </authorList>
    </citation>
    <scope>NUCLEOTIDE SEQUENCE [LARGE SCALE GENOMIC DNA]</scope>
    <source>
        <strain evidence="3">cv. Jeju island</strain>
        <tissue evidence="2">Leaf</tissue>
    </source>
</reference>
<name>A0A314XKA0_PRUYE</name>
<gene>
    <name evidence="2" type="ORF">Pyn_06658</name>
</gene>
<dbReference type="EMBL" id="PJQY01002346">
    <property type="protein sequence ID" value="PQP94391.1"/>
    <property type="molecule type" value="Genomic_DNA"/>
</dbReference>
<accession>A0A314XKA0</accession>
<keyword evidence="3" id="KW-1185">Reference proteome</keyword>
<evidence type="ECO:0000313" key="3">
    <source>
        <dbReference type="Proteomes" id="UP000250321"/>
    </source>
</evidence>
<proteinExistence type="predicted"/>
<sequence length="101" mass="11071">MSTKTQQTTCRLLTATNDFVFNQQLIPRASENPSEDFGFGAELGFKEKRENLFDLEAKPSDAAKKKGIDPSKEGNASLGSNFLQSEGGLGDESKVQRLMRA</sequence>
<dbReference type="AlphaFoldDB" id="A0A314XKA0"/>
<protein>
    <submittedName>
        <fullName evidence="2">Uncharacterized protein</fullName>
    </submittedName>
</protein>
<feature type="region of interest" description="Disordered" evidence="1">
    <location>
        <begin position="57"/>
        <end position="101"/>
    </location>
</feature>
<comment type="caution">
    <text evidence="2">The sequence shown here is derived from an EMBL/GenBank/DDBJ whole genome shotgun (WGS) entry which is preliminary data.</text>
</comment>
<dbReference type="Proteomes" id="UP000250321">
    <property type="component" value="Unassembled WGS sequence"/>
</dbReference>
<evidence type="ECO:0000256" key="1">
    <source>
        <dbReference type="SAM" id="MobiDB-lite"/>
    </source>
</evidence>
<organism evidence="2 3">
    <name type="scientific">Prunus yedoensis var. nudiflora</name>
    <dbReference type="NCBI Taxonomy" id="2094558"/>
    <lineage>
        <taxon>Eukaryota</taxon>
        <taxon>Viridiplantae</taxon>
        <taxon>Streptophyta</taxon>
        <taxon>Embryophyta</taxon>
        <taxon>Tracheophyta</taxon>
        <taxon>Spermatophyta</taxon>
        <taxon>Magnoliopsida</taxon>
        <taxon>eudicotyledons</taxon>
        <taxon>Gunneridae</taxon>
        <taxon>Pentapetalae</taxon>
        <taxon>rosids</taxon>
        <taxon>fabids</taxon>
        <taxon>Rosales</taxon>
        <taxon>Rosaceae</taxon>
        <taxon>Amygdaloideae</taxon>
        <taxon>Amygdaleae</taxon>
        <taxon>Prunus</taxon>
    </lineage>
</organism>
<evidence type="ECO:0000313" key="2">
    <source>
        <dbReference type="EMBL" id="PQP94391.1"/>
    </source>
</evidence>
<feature type="compositionally biased region" description="Basic and acidic residues" evidence="1">
    <location>
        <begin position="57"/>
        <end position="72"/>
    </location>
</feature>